<keyword evidence="11" id="KW-1185">Reference proteome</keyword>
<dbReference type="InterPro" id="IPR036852">
    <property type="entry name" value="Peptidase_S8/S53_dom_sf"/>
</dbReference>
<keyword evidence="3 7" id="KW-0378">Hydrolase</keyword>
<keyword evidence="2 7" id="KW-0645">Protease</keyword>
<evidence type="ECO:0000256" key="8">
    <source>
        <dbReference type="SAM" id="MobiDB-lite"/>
    </source>
</evidence>
<comment type="similarity">
    <text evidence="1 7">Belongs to the peptidase S8 family.</text>
</comment>
<dbReference type="GO" id="GO:0006508">
    <property type="term" value="P:proteolysis"/>
    <property type="evidence" value="ECO:0007669"/>
    <property type="project" value="UniProtKB-KW"/>
</dbReference>
<reference evidence="10 11" key="1">
    <citation type="submission" date="2024-10" db="EMBL/GenBank/DDBJ databases">
        <title>Updated reference genomes for cyclostephanoid diatoms.</title>
        <authorList>
            <person name="Roberts W.R."/>
            <person name="Alverson A.J."/>
        </authorList>
    </citation>
    <scope>NUCLEOTIDE SEQUENCE [LARGE SCALE GENOMIC DNA]</scope>
    <source>
        <strain evidence="10 11">AJA228-03</strain>
    </source>
</reference>
<dbReference type="InterPro" id="IPR015500">
    <property type="entry name" value="Peptidase_S8_subtilisin-rel"/>
</dbReference>
<evidence type="ECO:0000259" key="9">
    <source>
        <dbReference type="Pfam" id="PF00082"/>
    </source>
</evidence>
<proteinExistence type="inferred from homology"/>
<dbReference type="SUPFAM" id="SSF52743">
    <property type="entry name" value="Subtilisin-like"/>
    <property type="match status" value="1"/>
</dbReference>
<feature type="domain" description="Peptidase S8/S53" evidence="9">
    <location>
        <begin position="54"/>
        <end position="365"/>
    </location>
</feature>
<evidence type="ECO:0000256" key="5">
    <source>
        <dbReference type="ARBA" id="ARBA00023529"/>
    </source>
</evidence>
<comment type="catalytic activity">
    <reaction evidence="5">
        <text>Hydrolysis of proteins with broad specificity for peptide bonds, and a preference for a large uncharged residue in P1. Hydrolyzes peptide amides.</text>
        <dbReference type="EC" id="3.4.21.62"/>
    </reaction>
</comment>
<dbReference type="Proteomes" id="UP001530377">
    <property type="component" value="Unassembled WGS sequence"/>
</dbReference>
<accession>A0ABD3RBL7</accession>
<dbReference type="Gene3D" id="3.40.50.200">
    <property type="entry name" value="Peptidase S8/S53 domain"/>
    <property type="match status" value="1"/>
</dbReference>
<evidence type="ECO:0000313" key="11">
    <source>
        <dbReference type="Proteomes" id="UP001530377"/>
    </source>
</evidence>
<dbReference type="AlphaFoldDB" id="A0ABD3RBL7"/>
<dbReference type="InterPro" id="IPR022398">
    <property type="entry name" value="Peptidase_S8_His-AS"/>
</dbReference>
<dbReference type="EMBL" id="JALLPB020000438">
    <property type="protein sequence ID" value="KAL3809131.1"/>
    <property type="molecule type" value="Genomic_DNA"/>
</dbReference>
<dbReference type="PROSITE" id="PS00137">
    <property type="entry name" value="SUBTILASE_HIS"/>
    <property type="match status" value="1"/>
</dbReference>
<evidence type="ECO:0000256" key="1">
    <source>
        <dbReference type="ARBA" id="ARBA00011073"/>
    </source>
</evidence>
<evidence type="ECO:0000313" key="10">
    <source>
        <dbReference type="EMBL" id="KAL3809131.1"/>
    </source>
</evidence>
<dbReference type="PRINTS" id="PR00723">
    <property type="entry name" value="SUBTILISIN"/>
</dbReference>
<evidence type="ECO:0000256" key="6">
    <source>
        <dbReference type="ARBA" id="ARBA00023619"/>
    </source>
</evidence>
<dbReference type="Pfam" id="PF00082">
    <property type="entry name" value="Peptidase_S8"/>
    <property type="match status" value="1"/>
</dbReference>
<dbReference type="PANTHER" id="PTHR43806">
    <property type="entry name" value="PEPTIDASE S8"/>
    <property type="match status" value="1"/>
</dbReference>
<feature type="compositionally biased region" description="Low complexity" evidence="8">
    <location>
        <begin position="408"/>
        <end position="452"/>
    </location>
</feature>
<dbReference type="InterPro" id="IPR050131">
    <property type="entry name" value="Peptidase_S8_subtilisin-like"/>
</dbReference>
<comment type="caution">
    <text evidence="10">The sequence shown here is derived from an EMBL/GenBank/DDBJ whole genome shotgun (WGS) entry which is preliminary data.</text>
</comment>
<gene>
    <name evidence="10" type="ORF">ACHAXA_005516</name>
</gene>
<feature type="active site" description="Charge relay system" evidence="7">
    <location>
        <position position="61"/>
    </location>
</feature>
<feature type="active site" description="Charge relay system" evidence="7">
    <location>
        <position position="310"/>
    </location>
</feature>
<dbReference type="PANTHER" id="PTHR43806:SF11">
    <property type="entry name" value="CEREVISIN-RELATED"/>
    <property type="match status" value="1"/>
</dbReference>
<feature type="active site" description="Charge relay system" evidence="7">
    <location>
        <position position="105"/>
    </location>
</feature>
<evidence type="ECO:0000256" key="4">
    <source>
        <dbReference type="ARBA" id="ARBA00022825"/>
    </source>
</evidence>
<name>A0ABD3RBL7_9STRA</name>
<evidence type="ECO:0000256" key="3">
    <source>
        <dbReference type="ARBA" id="ARBA00022801"/>
    </source>
</evidence>
<dbReference type="EC" id="3.4.21.62" evidence="6"/>
<protein>
    <recommendedName>
        <fullName evidence="6">subtilisin</fullName>
        <ecNumber evidence="6">3.4.21.62</ecNumber>
    </recommendedName>
</protein>
<sequence length="460" mass="50582">MGNFALTPVEDPQAQIRRVSSDSRRIQAQEEVTPWGIEAVNVRSLWTIEPKLQRVKICVVDTGYDVFHPDLPFFNVDGWNRESECDGTRFKNEKWFNDTDGDVSHGTHVAGIIGAIGNNGCEFYARLSIPRSSLKHRTIPIVAFALLTFKSISPRLKLNIVGVVGINPNSTRISFHIAKIKQRRNIRFSDVLDAAEECKNAGAYVISMAVSCKEDKSGQGKRCFSPKDEARFKKLYDEGVLIVGGAGNTANSTEEYPAAYKYIMSVSAVDENLLWYNQSTRNNQVEISAPGVNIYSTFAGGTYGTLNGTSQATAHVVGVAALLISHFPECTKNQIRNAMLATTNEPNITDQLRNRSGWDERYGWGIVNAGRAYELLNTKGCECAGGVENGVPSLSDLAFGGKDQKVISPCTPKPTSKPTFKPSRKPTSSKPSQKPTTSKPSRKPTTSWPTRKPTTRKPTK</sequence>
<dbReference type="InterPro" id="IPR000209">
    <property type="entry name" value="Peptidase_S8/S53_dom"/>
</dbReference>
<evidence type="ECO:0000256" key="2">
    <source>
        <dbReference type="ARBA" id="ARBA00022670"/>
    </source>
</evidence>
<dbReference type="PROSITE" id="PS51892">
    <property type="entry name" value="SUBTILASE"/>
    <property type="match status" value="1"/>
</dbReference>
<feature type="region of interest" description="Disordered" evidence="8">
    <location>
        <begin position="405"/>
        <end position="460"/>
    </location>
</feature>
<dbReference type="GO" id="GO:0004252">
    <property type="term" value="F:serine-type endopeptidase activity"/>
    <property type="evidence" value="ECO:0007669"/>
    <property type="project" value="UniProtKB-UniRule"/>
</dbReference>
<keyword evidence="4 7" id="KW-0720">Serine protease</keyword>
<evidence type="ECO:0000256" key="7">
    <source>
        <dbReference type="PROSITE-ProRule" id="PRU01240"/>
    </source>
</evidence>
<organism evidence="10 11">
    <name type="scientific">Cyclostephanos tholiformis</name>
    <dbReference type="NCBI Taxonomy" id="382380"/>
    <lineage>
        <taxon>Eukaryota</taxon>
        <taxon>Sar</taxon>
        <taxon>Stramenopiles</taxon>
        <taxon>Ochrophyta</taxon>
        <taxon>Bacillariophyta</taxon>
        <taxon>Coscinodiscophyceae</taxon>
        <taxon>Thalassiosirophycidae</taxon>
        <taxon>Stephanodiscales</taxon>
        <taxon>Stephanodiscaceae</taxon>
        <taxon>Cyclostephanos</taxon>
    </lineage>
</organism>